<evidence type="ECO:0000313" key="1">
    <source>
        <dbReference type="EMBL" id="GBM00577.1"/>
    </source>
</evidence>
<dbReference type="AlphaFoldDB" id="A0A4Y2CA73"/>
<evidence type="ECO:0000313" key="2">
    <source>
        <dbReference type="Proteomes" id="UP000499080"/>
    </source>
</evidence>
<accession>A0A4Y2CA73</accession>
<name>A0A4Y2CA73_ARAVE</name>
<dbReference type="Proteomes" id="UP000499080">
    <property type="component" value="Unassembled WGS sequence"/>
</dbReference>
<protein>
    <submittedName>
        <fullName evidence="1">Uncharacterized protein</fullName>
    </submittedName>
</protein>
<comment type="caution">
    <text evidence="1">The sequence shown here is derived from an EMBL/GenBank/DDBJ whole genome shotgun (WGS) entry which is preliminary data.</text>
</comment>
<proteinExistence type="predicted"/>
<gene>
    <name evidence="1" type="ORF">AVEN_77381_1</name>
</gene>
<dbReference type="EMBL" id="BGPR01000158">
    <property type="protein sequence ID" value="GBM00577.1"/>
    <property type="molecule type" value="Genomic_DNA"/>
</dbReference>
<sequence>MTRTTPEQAPPRQTSAQHMDLHWNRVSNLGPSSLDAETLQLGLRGPLGVRASFGRGRTVAGDGHYDSGLSTRAIAATVTQIHRAENAPDRGDLDMCQH</sequence>
<reference evidence="1 2" key="1">
    <citation type="journal article" date="2019" name="Sci. Rep.">
        <title>Orb-weaving spider Araneus ventricosus genome elucidates the spidroin gene catalogue.</title>
        <authorList>
            <person name="Kono N."/>
            <person name="Nakamura H."/>
            <person name="Ohtoshi R."/>
            <person name="Moran D.A.P."/>
            <person name="Shinohara A."/>
            <person name="Yoshida Y."/>
            <person name="Fujiwara M."/>
            <person name="Mori M."/>
            <person name="Tomita M."/>
            <person name="Arakawa K."/>
        </authorList>
    </citation>
    <scope>NUCLEOTIDE SEQUENCE [LARGE SCALE GENOMIC DNA]</scope>
</reference>
<keyword evidence="2" id="KW-1185">Reference proteome</keyword>
<organism evidence="1 2">
    <name type="scientific">Araneus ventricosus</name>
    <name type="common">Orbweaver spider</name>
    <name type="synonym">Epeira ventricosa</name>
    <dbReference type="NCBI Taxonomy" id="182803"/>
    <lineage>
        <taxon>Eukaryota</taxon>
        <taxon>Metazoa</taxon>
        <taxon>Ecdysozoa</taxon>
        <taxon>Arthropoda</taxon>
        <taxon>Chelicerata</taxon>
        <taxon>Arachnida</taxon>
        <taxon>Araneae</taxon>
        <taxon>Araneomorphae</taxon>
        <taxon>Entelegynae</taxon>
        <taxon>Araneoidea</taxon>
        <taxon>Araneidae</taxon>
        <taxon>Araneus</taxon>
    </lineage>
</organism>